<comment type="subcellular location">
    <subcellularLocation>
        <location evidence="3">Cytoplasm</location>
    </subcellularLocation>
</comment>
<evidence type="ECO:0000313" key="5">
    <source>
        <dbReference type="Proteomes" id="UP001056429"/>
    </source>
</evidence>
<gene>
    <name evidence="3 4" type="primary">fdhD</name>
    <name evidence="4" type="ORF">KDK92_03900</name>
</gene>
<organism evidence="4 5">
    <name type="scientific">Oceanirhabdus seepicola</name>
    <dbReference type="NCBI Taxonomy" id="2828781"/>
    <lineage>
        <taxon>Bacteria</taxon>
        <taxon>Bacillati</taxon>
        <taxon>Bacillota</taxon>
        <taxon>Clostridia</taxon>
        <taxon>Eubacteriales</taxon>
        <taxon>Clostridiaceae</taxon>
        <taxon>Oceanirhabdus</taxon>
    </lineage>
</organism>
<comment type="function">
    <text evidence="3">Required for formate dehydrogenase (FDH) activity. Acts as a sulfur carrier protein that transfers sulfur from IscS to the molybdenum cofactor prior to its insertion into FDH.</text>
</comment>
<sequence length="257" mass="28744">MDIVKEIDITKYSNGITENITDKIIVEEALDIYINNKYYVTLMCTPYEEKELVLGFLFSEGLISSIKEVENIEKKSEGMIFVGLRDNKRVIFENKRALTSGCGRGSIHVNILVNKNVDIIENTCNYKIKDILMYMKEFNTASNLFKETGGVHGCCICGCDGLLISSEDIGRHNALDKLIGKSLLNNIDLHDKILLTTGRVSSDILIKTAKAKIPLLVSHSAPTEFAVKMAKIVNVTLIGFARGNRMNIYSGEHRLTY</sequence>
<evidence type="ECO:0000256" key="2">
    <source>
        <dbReference type="ARBA" id="ARBA00023150"/>
    </source>
</evidence>
<dbReference type="GO" id="GO:0006777">
    <property type="term" value="P:Mo-molybdopterin cofactor biosynthetic process"/>
    <property type="evidence" value="ECO:0007669"/>
    <property type="project" value="UniProtKB-UniRule"/>
</dbReference>
<proteinExistence type="inferred from homology"/>
<feature type="active site" description="Cysteine persulfide intermediate" evidence="3">
    <location>
        <position position="102"/>
    </location>
</feature>
<reference evidence="4" key="1">
    <citation type="journal article" date="2021" name="mSystems">
        <title>Bacteria and Archaea Synergistically Convert Glycine Betaine to Biogenic Methane in the Formosa Cold Seep of the South China Sea.</title>
        <authorList>
            <person name="Li L."/>
            <person name="Zhang W."/>
            <person name="Zhang S."/>
            <person name="Song L."/>
            <person name="Sun Q."/>
            <person name="Zhang H."/>
            <person name="Xiang H."/>
            <person name="Dong X."/>
        </authorList>
    </citation>
    <scope>NUCLEOTIDE SEQUENCE</scope>
    <source>
        <strain evidence="4">ZWT</strain>
    </source>
</reference>
<protein>
    <recommendedName>
        <fullName evidence="3">Sulfur carrier protein FdhD</fullName>
    </recommendedName>
</protein>
<keyword evidence="5" id="KW-1185">Reference proteome</keyword>
<dbReference type="GO" id="GO:0016783">
    <property type="term" value="F:sulfurtransferase activity"/>
    <property type="evidence" value="ECO:0007669"/>
    <property type="project" value="InterPro"/>
</dbReference>
<dbReference type="HAMAP" id="MF_00187">
    <property type="entry name" value="FdhD"/>
    <property type="match status" value="1"/>
</dbReference>
<dbReference type="Gene3D" id="3.10.20.10">
    <property type="match status" value="1"/>
</dbReference>
<feature type="binding site" evidence="3">
    <location>
        <begin position="240"/>
        <end position="245"/>
    </location>
    <ligand>
        <name>Mo-bis(molybdopterin guanine dinucleotide)</name>
        <dbReference type="ChEBI" id="CHEBI:60539"/>
    </ligand>
</feature>
<dbReference type="Gene3D" id="3.40.140.10">
    <property type="entry name" value="Cytidine Deaminase, domain 2"/>
    <property type="match status" value="1"/>
</dbReference>
<evidence type="ECO:0000256" key="3">
    <source>
        <dbReference type="HAMAP-Rule" id="MF_00187"/>
    </source>
</evidence>
<dbReference type="GO" id="GO:0005737">
    <property type="term" value="C:cytoplasm"/>
    <property type="evidence" value="ECO:0007669"/>
    <property type="project" value="UniProtKB-SubCell"/>
</dbReference>
<dbReference type="GO" id="GO:0097163">
    <property type="term" value="F:sulfur carrier activity"/>
    <property type="evidence" value="ECO:0007669"/>
    <property type="project" value="UniProtKB-UniRule"/>
</dbReference>
<dbReference type="Proteomes" id="UP001056429">
    <property type="component" value="Unassembled WGS sequence"/>
</dbReference>
<comment type="similarity">
    <text evidence="3">Belongs to the FdhD family.</text>
</comment>
<dbReference type="InterPro" id="IPR016193">
    <property type="entry name" value="Cytidine_deaminase-like"/>
</dbReference>
<dbReference type="RefSeq" id="WP_250857739.1">
    <property type="nucleotide sequence ID" value="NZ_JAGSOJ010000001.1"/>
</dbReference>
<keyword evidence="1 3" id="KW-0963">Cytoplasm</keyword>
<evidence type="ECO:0000313" key="4">
    <source>
        <dbReference type="EMBL" id="MCM1988873.1"/>
    </source>
</evidence>
<dbReference type="AlphaFoldDB" id="A0A9J6NYA0"/>
<dbReference type="PIRSF" id="PIRSF015626">
    <property type="entry name" value="FdhD"/>
    <property type="match status" value="1"/>
</dbReference>
<dbReference type="SUPFAM" id="SSF53927">
    <property type="entry name" value="Cytidine deaminase-like"/>
    <property type="match status" value="1"/>
</dbReference>
<dbReference type="EMBL" id="JAGSOJ010000001">
    <property type="protein sequence ID" value="MCM1988873.1"/>
    <property type="molecule type" value="Genomic_DNA"/>
</dbReference>
<evidence type="ECO:0000256" key="1">
    <source>
        <dbReference type="ARBA" id="ARBA00022490"/>
    </source>
</evidence>
<dbReference type="Pfam" id="PF02634">
    <property type="entry name" value="FdhD-NarQ"/>
    <property type="match status" value="1"/>
</dbReference>
<dbReference type="NCBIfam" id="TIGR00129">
    <property type="entry name" value="fdhD_narQ"/>
    <property type="match status" value="1"/>
</dbReference>
<reference evidence="4" key="2">
    <citation type="submission" date="2021-04" db="EMBL/GenBank/DDBJ databases">
        <authorList>
            <person name="Dong X."/>
        </authorList>
    </citation>
    <scope>NUCLEOTIDE SEQUENCE</scope>
    <source>
        <strain evidence="4">ZWT</strain>
    </source>
</reference>
<dbReference type="InterPro" id="IPR003786">
    <property type="entry name" value="FdhD"/>
</dbReference>
<name>A0A9J6NYA0_9CLOT</name>
<dbReference type="PANTHER" id="PTHR30592">
    <property type="entry name" value="FORMATE DEHYDROGENASE"/>
    <property type="match status" value="1"/>
</dbReference>
<keyword evidence="2 3" id="KW-0501">Molybdenum cofactor biosynthesis</keyword>
<accession>A0A9J6NYA0</accession>
<dbReference type="PANTHER" id="PTHR30592:SF1">
    <property type="entry name" value="SULFUR CARRIER PROTEIN FDHD"/>
    <property type="match status" value="1"/>
</dbReference>
<comment type="caution">
    <text evidence="4">The sequence shown here is derived from an EMBL/GenBank/DDBJ whole genome shotgun (WGS) entry which is preliminary data.</text>
</comment>